<dbReference type="AlphaFoldDB" id="A0AAW1TYV5"/>
<dbReference type="EMBL" id="JARQZJ010000019">
    <property type="protein sequence ID" value="KAK9873396.1"/>
    <property type="molecule type" value="Genomic_DNA"/>
</dbReference>
<reference evidence="1 2" key="1">
    <citation type="submission" date="2023-03" db="EMBL/GenBank/DDBJ databases">
        <title>Genome insight into feeding habits of ladybird beetles.</title>
        <authorList>
            <person name="Li H.-S."/>
            <person name="Huang Y.-H."/>
            <person name="Pang H."/>
        </authorList>
    </citation>
    <scope>NUCLEOTIDE SEQUENCE [LARGE SCALE GENOMIC DNA]</scope>
    <source>
        <strain evidence="1">SYSU_2023b</strain>
        <tissue evidence="1">Whole body</tissue>
    </source>
</reference>
<sequence length="94" mass="11125">MYKYLGQNYLSQVKIDAEYKTKRKQLKQIQEMKKQLLNQQKMQLYQRETYKSQNSSGVNVNLNNEQVISNIPTSNRFGALNEVSEEEMDHSHPK</sequence>
<proteinExistence type="predicted"/>
<evidence type="ECO:0000313" key="1">
    <source>
        <dbReference type="EMBL" id="KAK9873396.1"/>
    </source>
</evidence>
<name>A0AAW1TYV5_9CUCU</name>
<comment type="caution">
    <text evidence="1">The sequence shown here is derived from an EMBL/GenBank/DDBJ whole genome shotgun (WGS) entry which is preliminary data.</text>
</comment>
<gene>
    <name evidence="1" type="ORF">WA026_022458</name>
</gene>
<protein>
    <submittedName>
        <fullName evidence="1">Uncharacterized protein</fullName>
    </submittedName>
</protein>
<dbReference type="Proteomes" id="UP001431783">
    <property type="component" value="Unassembled WGS sequence"/>
</dbReference>
<organism evidence="1 2">
    <name type="scientific">Henosepilachna vigintioctopunctata</name>
    <dbReference type="NCBI Taxonomy" id="420089"/>
    <lineage>
        <taxon>Eukaryota</taxon>
        <taxon>Metazoa</taxon>
        <taxon>Ecdysozoa</taxon>
        <taxon>Arthropoda</taxon>
        <taxon>Hexapoda</taxon>
        <taxon>Insecta</taxon>
        <taxon>Pterygota</taxon>
        <taxon>Neoptera</taxon>
        <taxon>Endopterygota</taxon>
        <taxon>Coleoptera</taxon>
        <taxon>Polyphaga</taxon>
        <taxon>Cucujiformia</taxon>
        <taxon>Coccinelloidea</taxon>
        <taxon>Coccinellidae</taxon>
        <taxon>Epilachninae</taxon>
        <taxon>Epilachnini</taxon>
        <taxon>Henosepilachna</taxon>
    </lineage>
</organism>
<accession>A0AAW1TYV5</accession>
<evidence type="ECO:0000313" key="2">
    <source>
        <dbReference type="Proteomes" id="UP001431783"/>
    </source>
</evidence>
<keyword evidence="2" id="KW-1185">Reference proteome</keyword>